<dbReference type="InterPro" id="IPR000524">
    <property type="entry name" value="Tscrpt_reg_HTH_GntR"/>
</dbReference>
<dbReference type="InterPro" id="IPR011711">
    <property type="entry name" value="GntR_C"/>
</dbReference>
<dbReference type="InterPro" id="IPR036390">
    <property type="entry name" value="WH_DNA-bd_sf"/>
</dbReference>
<dbReference type="AlphaFoldDB" id="A0A3G9J1N2"/>
<dbReference type="InterPro" id="IPR036388">
    <property type="entry name" value="WH-like_DNA-bd_sf"/>
</dbReference>
<evidence type="ECO:0000256" key="1">
    <source>
        <dbReference type="ARBA" id="ARBA00023015"/>
    </source>
</evidence>
<dbReference type="Proteomes" id="UP000271573">
    <property type="component" value="Chromosome"/>
</dbReference>
<reference evidence="5 6" key="1">
    <citation type="submission" date="2018-11" db="EMBL/GenBank/DDBJ databases">
        <title>Complete genome sequence of Nocardioides baekrokdamisoli strain KCTC 39748.</title>
        <authorList>
            <person name="Kang S.W."/>
            <person name="Lee K.C."/>
            <person name="Kim K.K."/>
            <person name="Kim J.S."/>
            <person name="Kim D.S."/>
            <person name="Ko S.H."/>
            <person name="Yang S.H."/>
            <person name="Shin Y.K."/>
            <person name="Lee J.S."/>
        </authorList>
    </citation>
    <scope>NUCLEOTIDE SEQUENCE [LARGE SCALE GENOMIC DNA]</scope>
    <source>
        <strain evidence="5 6">KCTC 39748</strain>
    </source>
</reference>
<feature type="domain" description="HTH gntR-type" evidence="4">
    <location>
        <begin position="3"/>
        <end position="71"/>
    </location>
</feature>
<organism evidence="5 6">
    <name type="scientific">Nocardioides baekrokdamisoli</name>
    <dbReference type="NCBI Taxonomy" id="1804624"/>
    <lineage>
        <taxon>Bacteria</taxon>
        <taxon>Bacillati</taxon>
        <taxon>Actinomycetota</taxon>
        <taxon>Actinomycetes</taxon>
        <taxon>Propionibacteriales</taxon>
        <taxon>Nocardioidaceae</taxon>
        <taxon>Nocardioides</taxon>
    </lineage>
</organism>
<dbReference type="PRINTS" id="PR00035">
    <property type="entry name" value="HTHGNTR"/>
</dbReference>
<dbReference type="PROSITE" id="PS50949">
    <property type="entry name" value="HTH_GNTR"/>
    <property type="match status" value="1"/>
</dbReference>
<sequence length="225" mass="24333">MSERLSKEVADALLARISTGEFPPGSRLPSEQELMAEYTVGRNTVREAMQGLRALGLVEIRPRLGARVLDGSAENALASSALAITLGSQTLRELYDVRLMLEPSAAALAATHRTDAELVAIKRAHAHFRLAHESKQPIWQADLEFHDAVAVASHNSVLPRILAPMQDLLINSRIATGAIPAAAQRALHEHGVIADAIEARDSRAARRAMTTHIRSAIWALGQIQA</sequence>
<dbReference type="EMBL" id="AP019307">
    <property type="protein sequence ID" value="BBH17458.1"/>
    <property type="molecule type" value="Genomic_DNA"/>
</dbReference>
<dbReference type="SUPFAM" id="SSF46785">
    <property type="entry name" value="Winged helix' DNA-binding domain"/>
    <property type="match status" value="1"/>
</dbReference>
<name>A0A3G9J1N2_9ACTN</name>
<dbReference type="GO" id="GO:0003700">
    <property type="term" value="F:DNA-binding transcription factor activity"/>
    <property type="evidence" value="ECO:0007669"/>
    <property type="project" value="InterPro"/>
</dbReference>
<keyword evidence="6" id="KW-1185">Reference proteome</keyword>
<dbReference type="KEGG" id="nbe:Back2_17450"/>
<dbReference type="GO" id="GO:0003677">
    <property type="term" value="F:DNA binding"/>
    <property type="evidence" value="ECO:0007669"/>
    <property type="project" value="UniProtKB-KW"/>
</dbReference>
<evidence type="ECO:0000313" key="6">
    <source>
        <dbReference type="Proteomes" id="UP000271573"/>
    </source>
</evidence>
<dbReference type="Pfam" id="PF00392">
    <property type="entry name" value="GntR"/>
    <property type="match status" value="1"/>
</dbReference>
<dbReference type="Gene3D" id="1.20.120.530">
    <property type="entry name" value="GntR ligand-binding domain-like"/>
    <property type="match status" value="1"/>
</dbReference>
<dbReference type="OrthoDB" id="4164516at2"/>
<keyword evidence="1" id="KW-0805">Transcription regulation</keyword>
<keyword evidence="2" id="KW-0238">DNA-binding</keyword>
<evidence type="ECO:0000259" key="4">
    <source>
        <dbReference type="PROSITE" id="PS50949"/>
    </source>
</evidence>
<evidence type="ECO:0000256" key="2">
    <source>
        <dbReference type="ARBA" id="ARBA00023125"/>
    </source>
</evidence>
<proteinExistence type="predicted"/>
<keyword evidence="3" id="KW-0804">Transcription</keyword>
<dbReference type="RefSeq" id="WP_125568629.1">
    <property type="nucleotide sequence ID" value="NZ_AP019307.1"/>
</dbReference>
<dbReference type="PANTHER" id="PTHR43537:SF5">
    <property type="entry name" value="UXU OPERON TRANSCRIPTIONAL REGULATOR"/>
    <property type="match status" value="1"/>
</dbReference>
<dbReference type="Gene3D" id="1.10.10.10">
    <property type="entry name" value="Winged helix-like DNA-binding domain superfamily/Winged helix DNA-binding domain"/>
    <property type="match status" value="1"/>
</dbReference>
<dbReference type="InterPro" id="IPR008920">
    <property type="entry name" value="TF_FadR/GntR_C"/>
</dbReference>
<dbReference type="SMART" id="SM00895">
    <property type="entry name" value="FCD"/>
    <property type="match status" value="1"/>
</dbReference>
<gene>
    <name evidence="5" type="ORF">Back2_17450</name>
</gene>
<dbReference type="Pfam" id="PF07729">
    <property type="entry name" value="FCD"/>
    <property type="match status" value="1"/>
</dbReference>
<accession>A0A3G9J1N2</accession>
<dbReference type="SUPFAM" id="SSF48008">
    <property type="entry name" value="GntR ligand-binding domain-like"/>
    <property type="match status" value="1"/>
</dbReference>
<evidence type="ECO:0000313" key="5">
    <source>
        <dbReference type="EMBL" id="BBH17458.1"/>
    </source>
</evidence>
<dbReference type="CDD" id="cd07377">
    <property type="entry name" value="WHTH_GntR"/>
    <property type="match status" value="1"/>
</dbReference>
<dbReference type="SMART" id="SM00345">
    <property type="entry name" value="HTH_GNTR"/>
    <property type="match status" value="1"/>
</dbReference>
<evidence type="ECO:0000256" key="3">
    <source>
        <dbReference type="ARBA" id="ARBA00023163"/>
    </source>
</evidence>
<dbReference type="PANTHER" id="PTHR43537">
    <property type="entry name" value="TRANSCRIPTIONAL REGULATOR, GNTR FAMILY"/>
    <property type="match status" value="1"/>
</dbReference>
<protein>
    <submittedName>
        <fullName evidence="5">Transcriptional regulator</fullName>
    </submittedName>
</protein>